<dbReference type="PANTHER" id="PTHR30069">
    <property type="entry name" value="TONB-DEPENDENT OUTER MEMBRANE RECEPTOR"/>
    <property type="match status" value="1"/>
</dbReference>
<evidence type="ECO:0000256" key="3">
    <source>
        <dbReference type="ARBA" id="ARBA00022452"/>
    </source>
</evidence>
<keyword evidence="6 8" id="KW-0472">Membrane</keyword>
<dbReference type="PROSITE" id="PS52016">
    <property type="entry name" value="TONB_DEPENDENT_REC_3"/>
    <property type="match status" value="1"/>
</dbReference>
<evidence type="ECO:0000256" key="1">
    <source>
        <dbReference type="ARBA" id="ARBA00004571"/>
    </source>
</evidence>
<dbReference type="GO" id="GO:0044718">
    <property type="term" value="P:siderophore transmembrane transport"/>
    <property type="evidence" value="ECO:0007669"/>
    <property type="project" value="TreeGrafter"/>
</dbReference>
<dbReference type="InterPro" id="IPR023996">
    <property type="entry name" value="TonB-dep_OMP_SusC/RagA"/>
</dbReference>
<dbReference type="Gene3D" id="2.40.170.20">
    <property type="entry name" value="TonB-dependent receptor, beta-barrel domain"/>
    <property type="match status" value="1"/>
</dbReference>
<organism evidence="10 11">
    <name type="scientific">Candidatus Cryptobacteroides avicola</name>
    <dbReference type="NCBI Taxonomy" id="2840757"/>
    <lineage>
        <taxon>Bacteria</taxon>
        <taxon>Pseudomonadati</taxon>
        <taxon>Bacteroidota</taxon>
        <taxon>Bacteroidia</taxon>
        <taxon>Bacteroidales</taxon>
        <taxon>Candidatus Cryptobacteroides</taxon>
    </lineage>
</organism>
<gene>
    <name evidence="10" type="ORF">IAB75_01110</name>
</gene>
<comment type="caution">
    <text evidence="10">The sequence shown here is derived from an EMBL/GenBank/DDBJ whole genome shotgun (WGS) entry which is preliminary data.</text>
</comment>
<dbReference type="Pfam" id="PF07715">
    <property type="entry name" value="Plug"/>
    <property type="match status" value="1"/>
</dbReference>
<dbReference type="InterPro" id="IPR039426">
    <property type="entry name" value="TonB-dep_rcpt-like"/>
</dbReference>
<dbReference type="InterPro" id="IPR012910">
    <property type="entry name" value="Plug_dom"/>
</dbReference>
<keyword evidence="3 8" id="KW-1134">Transmembrane beta strand</keyword>
<dbReference type="SUPFAM" id="SSF56935">
    <property type="entry name" value="Porins"/>
    <property type="match status" value="1"/>
</dbReference>
<dbReference type="Pfam" id="PF13715">
    <property type="entry name" value="CarbopepD_reg_2"/>
    <property type="match status" value="1"/>
</dbReference>
<accession>A0A940IHH4</accession>
<dbReference type="NCBIfam" id="TIGR04057">
    <property type="entry name" value="SusC_RagA_signa"/>
    <property type="match status" value="1"/>
</dbReference>
<evidence type="ECO:0000256" key="8">
    <source>
        <dbReference type="PROSITE-ProRule" id="PRU01360"/>
    </source>
</evidence>
<keyword evidence="4 8" id="KW-0812">Transmembrane</keyword>
<reference evidence="10" key="1">
    <citation type="submission" date="2020-10" db="EMBL/GenBank/DDBJ databases">
        <authorList>
            <person name="Gilroy R."/>
        </authorList>
    </citation>
    <scope>NUCLEOTIDE SEQUENCE</scope>
    <source>
        <strain evidence="10">G3-8215</strain>
    </source>
</reference>
<dbReference type="PANTHER" id="PTHR30069:SF29">
    <property type="entry name" value="HEMOGLOBIN AND HEMOGLOBIN-HAPTOGLOBIN-BINDING PROTEIN 1-RELATED"/>
    <property type="match status" value="1"/>
</dbReference>
<dbReference type="InterPro" id="IPR008969">
    <property type="entry name" value="CarboxyPept-like_regulatory"/>
</dbReference>
<keyword evidence="2 8" id="KW-0813">Transport</keyword>
<dbReference type="InterPro" id="IPR036942">
    <property type="entry name" value="Beta-barrel_TonB_sf"/>
</dbReference>
<dbReference type="GO" id="GO:0015344">
    <property type="term" value="F:siderophore uptake transmembrane transporter activity"/>
    <property type="evidence" value="ECO:0007669"/>
    <property type="project" value="TreeGrafter"/>
</dbReference>
<proteinExistence type="inferred from homology"/>
<comment type="subcellular location">
    <subcellularLocation>
        <location evidence="1 8">Cell outer membrane</location>
        <topology evidence="1 8">Multi-pass membrane protein</topology>
    </subcellularLocation>
</comment>
<dbReference type="AlphaFoldDB" id="A0A940IHH4"/>
<keyword evidence="7 8" id="KW-0998">Cell outer membrane</keyword>
<evidence type="ECO:0000313" key="11">
    <source>
        <dbReference type="Proteomes" id="UP000725002"/>
    </source>
</evidence>
<sequence length="1049" mass="116508">MSLQDLLTSELSKAGLKYTVVNDKIVVTPALRRQDAGQIHLSGTVKDRSGQPVIGASVMIKGSKTGVVSDLDGRFVIDVHKGDILQFLSLGYQTEEYRVTGLAEVEILMEDDYEMLEEAVAVGYGTTLRKNLTTSVATVKPDRISQAASSNVSQLLMGQAAGLRANISSTQPGGNVDISIRGGGTPIYIVDGIMMPEGSLEVGHGTIETPNSINRAGLAGLNPGDIESIEVLKDASAAIYGINAANGVILITTKKGSEGAPRVTVETNYSFVRNYKYLQPLSSQEYMNFANVFSKESYLLNHDMYPYGSNQYDGGWSPVFYPDQIANATNTDWLDYILRPGSINNHSVSITGGSKYIKYYIGANYYDQVGTVINSSMRRYTLRTNLSAQIFPFMKVTTIMNINSNEFVNSNADGGGAGGVGKDALQSALMFPPNYTVYDDEGNYMRYRSTANPAEMSLYNDNTESSGWYANISADINIWKDYLVLRGVYGLNREHSKRSLYIPTTMMWYEVAGVSRGHIGEASRDDQTIEGMLMYKQKFADMVNVEAVLGMGLYNQSGTGMDVDFKNANDNIGPDNIAAAEGPFTPTSSKWANEKRSQFGRLSVDLLDRYVISASVRRDGTDKFFPSKKYAWFPSVSVAWKLSNEKFMERIGWQDLLKIRASYGVTGRDNLGTSLYGLYTMAPNYVKFDNNSVNYIPYIKSGTDYPDVTWEKTIMKNVGMDFYLFKNRFWGSVDVFRNDVTNLLGEAPGEPLSMVGVRPVNYGHYYRSGVDIALNSVNVKTAGGFTWSSMLTLTHYNMYWLERTENYDYQEYQIRDKEPMNANYYYHVTGIINADRSNMPESQLSLGENSQMPGYPIIEDRNKDGVIGVEDIYMDDVLPKISIGFGNTFSYKNFDLDIFLYGQFGATKYNYAFQWANASSLAYSPPQNSNQFAYLIWNSQTNPDGTLAGIATSKSDPLPGNAGWDLGRQDASFVRVRNITLGYNLDGDLLGNVLSKRIEGIRIYVDFQNPFTFSKFSGVDPEIYTGNSSSPAGYPMVRSYTIGAKFNFK</sequence>
<dbReference type="InterPro" id="IPR023997">
    <property type="entry name" value="TonB-dep_OMP_SusC/RagA_CS"/>
</dbReference>
<evidence type="ECO:0000259" key="9">
    <source>
        <dbReference type="Pfam" id="PF07715"/>
    </source>
</evidence>
<dbReference type="SUPFAM" id="SSF49464">
    <property type="entry name" value="Carboxypeptidase regulatory domain-like"/>
    <property type="match status" value="1"/>
</dbReference>
<evidence type="ECO:0000256" key="5">
    <source>
        <dbReference type="ARBA" id="ARBA00022729"/>
    </source>
</evidence>
<protein>
    <submittedName>
        <fullName evidence="10">SusC/RagA family TonB-linked outer membrane protein</fullName>
    </submittedName>
</protein>
<comment type="similarity">
    <text evidence="8">Belongs to the TonB-dependent receptor family.</text>
</comment>
<dbReference type="Gene3D" id="2.60.40.1120">
    <property type="entry name" value="Carboxypeptidase-like, regulatory domain"/>
    <property type="match status" value="1"/>
</dbReference>
<evidence type="ECO:0000313" key="10">
    <source>
        <dbReference type="EMBL" id="MBO8482710.1"/>
    </source>
</evidence>
<dbReference type="Gene3D" id="2.170.130.10">
    <property type="entry name" value="TonB-dependent receptor, plug domain"/>
    <property type="match status" value="1"/>
</dbReference>
<evidence type="ECO:0000256" key="7">
    <source>
        <dbReference type="ARBA" id="ARBA00023237"/>
    </source>
</evidence>
<dbReference type="Proteomes" id="UP000725002">
    <property type="component" value="Unassembled WGS sequence"/>
</dbReference>
<evidence type="ECO:0000256" key="4">
    <source>
        <dbReference type="ARBA" id="ARBA00022692"/>
    </source>
</evidence>
<evidence type="ECO:0000256" key="6">
    <source>
        <dbReference type="ARBA" id="ARBA00023136"/>
    </source>
</evidence>
<reference evidence="10" key="2">
    <citation type="journal article" date="2021" name="PeerJ">
        <title>Extensive microbial diversity within the chicken gut microbiome revealed by metagenomics and culture.</title>
        <authorList>
            <person name="Gilroy R."/>
            <person name="Ravi A."/>
            <person name="Getino M."/>
            <person name="Pursley I."/>
            <person name="Horton D.L."/>
            <person name="Alikhan N.F."/>
            <person name="Baker D."/>
            <person name="Gharbi K."/>
            <person name="Hall N."/>
            <person name="Watson M."/>
            <person name="Adriaenssens E.M."/>
            <person name="Foster-Nyarko E."/>
            <person name="Jarju S."/>
            <person name="Secka A."/>
            <person name="Antonio M."/>
            <person name="Oren A."/>
            <person name="Chaudhuri R.R."/>
            <person name="La Ragione R."/>
            <person name="Hildebrand F."/>
            <person name="Pallen M.J."/>
        </authorList>
    </citation>
    <scope>NUCLEOTIDE SEQUENCE</scope>
    <source>
        <strain evidence="10">G3-8215</strain>
    </source>
</reference>
<keyword evidence="5" id="KW-0732">Signal</keyword>
<evidence type="ECO:0000256" key="2">
    <source>
        <dbReference type="ARBA" id="ARBA00022448"/>
    </source>
</evidence>
<dbReference type="EMBL" id="JADILV010000007">
    <property type="protein sequence ID" value="MBO8482710.1"/>
    <property type="molecule type" value="Genomic_DNA"/>
</dbReference>
<dbReference type="GO" id="GO:0009279">
    <property type="term" value="C:cell outer membrane"/>
    <property type="evidence" value="ECO:0007669"/>
    <property type="project" value="UniProtKB-SubCell"/>
</dbReference>
<name>A0A940IHH4_9BACT</name>
<feature type="domain" description="TonB-dependent receptor plug" evidence="9">
    <location>
        <begin position="131"/>
        <end position="248"/>
    </location>
</feature>
<dbReference type="NCBIfam" id="TIGR04056">
    <property type="entry name" value="OMP_RagA_SusC"/>
    <property type="match status" value="1"/>
</dbReference>
<dbReference type="InterPro" id="IPR037066">
    <property type="entry name" value="Plug_dom_sf"/>
</dbReference>